<organism evidence="2 3">
    <name type="scientific">Streptomyces bathyalis</name>
    <dbReference type="NCBI Taxonomy" id="2710756"/>
    <lineage>
        <taxon>Bacteria</taxon>
        <taxon>Bacillati</taxon>
        <taxon>Actinomycetota</taxon>
        <taxon>Actinomycetes</taxon>
        <taxon>Kitasatosporales</taxon>
        <taxon>Streptomycetaceae</taxon>
        <taxon>Streptomyces</taxon>
    </lineage>
</organism>
<keyword evidence="3" id="KW-1185">Reference proteome</keyword>
<evidence type="ECO:0000313" key="2">
    <source>
        <dbReference type="EMBL" id="QPP06247.1"/>
    </source>
</evidence>
<dbReference type="Proteomes" id="UP000595046">
    <property type="component" value="Chromosome"/>
</dbReference>
<proteinExistence type="predicted"/>
<dbReference type="EMBL" id="CP048882">
    <property type="protein sequence ID" value="QPP06247.1"/>
    <property type="molecule type" value="Genomic_DNA"/>
</dbReference>
<dbReference type="KEGG" id="sbat:G4Z16_07380"/>
<dbReference type="RefSeq" id="WP_197349930.1">
    <property type="nucleotide sequence ID" value="NZ_CP048882.1"/>
</dbReference>
<name>A0A7T1T4I0_9ACTN</name>
<feature type="region of interest" description="Disordered" evidence="1">
    <location>
        <begin position="213"/>
        <end position="235"/>
    </location>
</feature>
<accession>A0A7T1T4I0</accession>
<gene>
    <name evidence="2" type="ORF">G4Z16_07380</name>
</gene>
<evidence type="ECO:0000256" key="1">
    <source>
        <dbReference type="SAM" id="MobiDB-lite"/>
    </source>
</evidence>
<evidence type="ECO:0000313" key="3">
    <source>
        <dbReference type="Proteomes" id="UP000595046"/>
    </source>
</evidence>
<protein>
    <submittedName>
        <fullName evidence="2">Uncharacterized protein</fullName>
    </submittedName>
</protein>
<reference evidence="3" key="1">
    <citation type="submission" date="2020-02" db="EMBL/GenBank/DDBJ databases">
        <title>Streptomyces sp. ASO4wet.</title>
        <authorList>
            <person name="Risdian C."/>
            <person name="Landwehr W."/>
            <person name="Schupp P."/>
            <person name="Wink J."/>
        </authorList>
    </citation>
    <scope>NUCLEOTIDE SEQUENCE [LARGE SCALE GENOMIC DNA]</scope>
    <source>
        <strain evidence="3">ASO4wet</strain>
    </source>
</reference>
<sequence length="235" mass="25006">MTNTEEGSAVKPQPAFWYDIPHGYVQLDVYPSAEHMQELARQILALPDDVRERADQVFRLYAVVMWEMQKHRVQGCALGLHPDDAGGAAMSVLTVSSVEMQGVDPKAALVKLMVSGAGETQDSRIVPVELPSGPGFVTDSVHRATVPGAPPDEDGLPASSPVWRGMVAIPDTRNSAVIAVQLVTPSVELADDYRNVLLGVARTVTFTDPRLADGAAGTAEPEPGTAAHAVRSDFG</sequence>
<dbReference type="AlphaFoldDB" id="A0A7T1T4I0"/>